<dbReference type="Gene3D" id="1.10.10.60">
    <property type="entry name" value="Homeodomain-like"/>
    <property type="match status" value="1"/>
</dbReference>
<evidence type="ECO:0000256" key="1">
    <source>
        <dbReference type="ARBA" id="ARBA00023015"/>
    </source>
</evidence>
<dbReference type="EMBL" id="CP002745">
    <property type="protein sequence ID" value="AEK62932.1"/>
    <property type="molecule type" value="Genomic_DNA"/>
</dbReference>
<reference evidence="6" key="6">
    <citation type="submission" date="2011-05" db="EMBL/GenBank/DDBJ databases">
        <title>Complete sequence of Collimonas fungivorans Ter331.</title>
        <authorList>
            <person name="Leveau J.H."/>
        </authorList>
    </citation>
    <scope>NUCLEOTIDE SEQUENCE [LARGE SCALE GENOMIC DNA]</scope>
    <source>
        <strain evidence="6">Ter331</strain>
    </source>
</reference>
<dbReference type="CDD" id="cd03136">
    <property type="entry name" value="GATase1_AraC_ArgR_like"/>
    <property type="match status" value="1"/>
</dbReference>
<dbReference type="InterPro" id="IPR018060">
    <property type="entry name" value="HTH_AraC"/>
</dbReference>
<keyword evidence="3" id="KW-0804">Transcription</keyword>
<keyword evidence="1" id="KW-0805">Transcription regulation</keyword>
<reference evidence="5 6" key="4">
    <citation type="journal article" date="2010" name="Environ. Microbiol.">
        <title>The bacterial genus Collimonas: mycophagy, weathering and other adaptive solutions to life in oligotrophic soil environments.</title>
        <authorList>
            <person name="Leveau J.H."/>
            <person name="Uroz S."/>
            <person name="de Boer W."/>
        </authorList>
    </citation>
    <scope>NUCLEOTIDE SEQUENCE [LARGE SCALE GENOMIC DNA]</scope>
    <source>
        <strain evidence="5 6">Ter331</strain>
    </source>
</reference>
<evidence type="ECO:0000256" key="2">
    <source>
        <dbReference type="ARBA" id="ARBA00023125"/>
    </source>
</evidence>
<feature type="domain" description="HTH araC/xylS-type" evidence="4">
    <location>
        <begin position="225"/>
        <end position="323"/>
    </location>
</feature>
<dbReference type="PANTHER" id="PTHR43130">
    <property type="entry name" value="ARAC-FAMILY TRANSCRIPTIONAL REGULATOR"/>
    <property type="match status" value="1"/>
</dbReference>
<dbReference type="PROSITE" id="PS01124">
    <property type="entry name" value="HTH_ARAC_FAMILY_2"/>
    <property type="match status" value="1"/>
</dbReference>
<dbReference type="GO" id="GO:0043565">
    <property type="term" value="F:sequence-specific DNA binding"/>
    <property type="evidence" value="ECO:0007669"/>
    <property type="project" value="InterPro"/>
</dbReference>
<name>G0ACQ8_COLFT</name>
<reference evidence="5 6" key="5">
    <citation type="journal article" date="2011" name="ISME J.">
        <title>Dual transcriptional profiling of a bacterial/fungal confrontation: Collimonas fungivorans versus Aspergillus niger.</title>
        <authorList>
            <person name="Mela F."/>
            <person name="Fritsche K."/>
            <person name="de Boer W."/>
            <person name="van Veen J.A."/>
            <person name="de Graaff L.H."/>
            <person name="van den Berg M."/>
            <person name="Leveau J.H."/>
        </authorList>
    </citation>
    <scope>NUCLEOTIDE SEQUENCE [LARGE SCALE GENOMIC DNA]</scope>
    <source>
        <strain evidence="5 6">Ter331</strain>
    </source>
</reference>
<evidence type="ECO:0000313" key="6">
    <source>
        <dbReference type="Proteomes" id="UP000008392"/>
    </source>
</evidence>
<keyword evidence="6" id="KW-1185">Reference proteome</keyword>
<dbReference type="InterPro" id="IPR018062">
    <property type="entry name" value="HTH_AraC-typ_CS"/>
</dbReference>
<dbReference type="InterPro" id="IPR009057">
    <property type="entry name" value="Homeodomain-like_sf"/>
</dbReference>
<gene>
    <name evidence="5" type="ordered locus">CFU_3107</name>
</gene>
<dbReference type="AlphaFoldDB" id="G0ACQ8"/>
<dbReference type="InterPro" id="IPR052158">
    <property type="entry name" value="INH-QAR"/>
</dbReference>
<dbReference type="GO" id="GO:0003700">
    <property type="term" value="F:DNA-binding transcription factor activity"/>
    <property type="evidence" value="ECO:0007669"/>
    <property type="project" value="InterPro"/>
</dbReference>
<keyword evidence="2" id="KW-0238">DNA-binding</keyword>
<dbReference type="SUPFAM" id="SSF52317">
    <property type="entry name" value="Class I glutamine amidotransferase-like"/>
    <property type="match status" value="1"/>
</dbReference>
<dbReference type="SUPFAM" id="SSF46689">
    <property type="entry name" value="Homeodomain-like"/>
    <property type="match status" value="2"/>
</dbReference>
<dbReference type="Proteomes" id="UP000008392">
    <property type="component" value="Chromosome"/>
</dbReference>
<reference evidence="5 6" key="3">
    <citation type="journal article" date="2008" name="FEMS Microbiol. Ecol.">
        <title>Identification and characterization of genes underlying chitinolysis in Collimonas fungivorans Ter331.</title>
        <authorList>
            <person name="Fritsche K."/>
            <person name="de Boer W."/>
            <person name="Gerards S."/>
            <person name="van den Berg M."/>
            <person name="van Veen J.A."/>
            <person name="Leveau J.H."/>
        </authorList>
    </citation>
    <scope>NUCLEOTIDE SEQUENCE [LARGE SCALE GENOMIC DNA]</scope>
    <source>
        <strain evidence="5 6">Ter331</strain>
    </source>
</reference>
<dbReference type="Gene3D" id="3.40.50.880">
    <property type="match status" value="1"/>
</dbReference>
<dbReference type="STRING" id="1005048.CFU_3107"/>
<evidence type="ECO:0000313" key="5">
    <source>
        <dbReference type="EMBL" id="AEK62932.1"/>
    </source>
</evidence>
<reference evidence="5 6" key="1">
    <citation type="journal article" date="2004" name="Environ. Microbiol.">
        <title>Phylogeny-function analysis of (meta)genomic libraries: screening for expression of ribosomal RNA genes by large-insert library fluorescent in situ hybridization (LIL-FISH).</title>
        <authorList>
            <person name="Leveau J.H."/>
            <person name="Gerards S."/>
            <person name="de Boer W."/>
            <person name="van Veen J.A."/>
        </authorList>
    </citation>
    <scope>NUCLEOTIDE SEQUENCE [LARGE SCALE GENOMIC DNA]</scope>
    <source>
        <strain evidence="5 6">Ter331</strain>
    </source>
</reference>
<dbReference type="PROSITE" id="PS00041">
    <property type="entry name" value="HTH_ARAC_FAMILY_1"/>
    <property type="match status" value="1"/>
</dbReference>
<dbReference type="Pfam" id="PF01965">
    <property type="entry name" value="DJ-1_PfpI"/>
    <property type="match status" value="1"/>
</dbReference>
<dbReference type="InterPro" id="IPR029062">
    <property type="entry name" value="Class_I_gatase-like"/>
</dbReference>
<sequence length="343" mass="37483">MPTEQVMSKSSTSFTHFAFMPLNNFTMLAFSNAIEVLRMANYLEGTILYRWSVVSPEGGAVTASNGLSVTTIRADECPAADVVFVCGGTDIDAAVNPATLDLLQYLATQDVTLGSLCTGAFALAKAGLLDGYTCATHWENLSSLKRAHPAISFAPDLFVIDRDRITCTGGIAPLDLMLNLISSQVGKTTIAAIADQFILEHVRDHKDQQRVPLTVRMTSARPAMVEVVSLMEANIEEPLSLDELAQLSNSSPRQLQRMFKEHMGMSPTHYYLTLRLRKARELLRQTDMSILSITVACGFQSACHFSKTYREVFSVAPSTERRQPSQVPAALLAAPMQQAAAFI</sequence>
<dbReference type="eggNOG" id="COG4977">
    <property type="taxonomic scope" value="Bacteria"/>
</dbReference>
<dbReference type="InterPro" id="IPR002818">
    <property type="entry name" value="DJ-1/PfpI"/>
</dbReference>
<evidence type="ECO:0000259" key="4">
    <source>
        <dbReference type="PROSITE" id="PS01124"/>
    </source>
</evidence>
<dbReference type="KEGG" id="cfu:CFU_3107"/>
<reference evidence="5 6" key="2">
    <citation type="journal article" date="2006" name="J. Microbiol. Methods">
        <title>Genomic flank-sequencing of plasposon insertion sites for rapid identification of functional genes.</title>
        <authorList>
            <person name="Leveau J.H."/>
            <person name="Gerards S."/>
            <person name="Fritsche K."/>
            <person name="Zondag G."/>
            <person name="van Veen J.A."/>
        </authorList>
    </citation>
    <scope>NUCLEOTIDE SEQUENCE [LARGE SCALE GENOMIC DNA]</scope>
    <source>
        <strain evidence="5 6">Ter331</strain>
    </source>
</reference>
<accession>G0ACQ8</accession>
<protein>
    <submittedName>
        <fullName evidence="5">Transcriptional regulator, AraC family</fullName>
    </submittedName>
</protein>
<organism evidence="5 6">
    <name type="scientific">Collimonas fungivorans (strain Ter331)</name>
    <dbReference type="NCBI Taxonomy" id="1005048"/>
    <lineage>
        <taxon>Bacteria</taxon>
        <taxon>Pseudomonadati</taxon>
        <taxon>Pseudomonadota</taxon>
        <taxon>Betaproteobacteria</taxon>
        <taxon>Burkholderiales</taxon>
        <taxon>Oxalobacteraceae</taxon>
        <taxon>Collimonas</taxon>
    </lineage>
</organism>
<dbReference type="SMART" id="SM00342">
    <property type="entry name" value="HTH_ARAC"/>
    <property type="match status" value="1"/>
</dbReference>
<dbReference type="HOGENOM" id="CLU_000445_59_0_4"/>
<proteinExistence type="predicted"/>
<dbReference type="PANTHER" id="PTHR43130:SF3">
    <property type="entry name" value="HTH-TYPE TRANSCRIPTIONAL REGULATOR RV1931C"/>
    <property type="match status" value="1"/>
</dbReference>
<dbReference type="Pfam" id="PF12833">
    <property type="entry name" value="HTH_18"/>
    <property type="match status" value="1"/>
</dbReference>
<evidence type="ECO:0000256" key="3">
    <source>
        <dbReference type="ARBA" id="ARBA00023163"/>
    </source>
</evidence>